<dbReference type="KEGG" id="stae:HNV11_08305"/>
<dbReference type="SUPFAM" id="SSF52129">
    <property type="entry name" value="Caspase-like"/>
    <property type="match status" value="1"/>
</dbReference>
<organism evidence="4 5">
    <name type="scientific">Spirosoma taeanense</name>
    <dbReference type="NCBI Taxonomy" id="2735870"/>
    <lineage>
        <taxon>Bacteria</taxon>
        <taxon>Pseudomonadati</taxon>
        <taxon>Bacteroidota</taxon>
        <taxon>Cytophagia</taxon>
        <taxon>Cytophagales</taxon>
        <taxon>Cytophagaceae</taxon>
        <taxon>Spirosoma</taxon>
    </lineage>
</organism>
<dbReference type="Gene3D" id="2.60.40.10">
    <property type="entry name" value="Immunoglobulins"/>
    <property type="match status" value="1"/>
</dbReference>
<feature type="signal peptide" evidence="1">
    <location>
        <begin position="1"/>
        <end position="19"/>
    </location>
</feature>
<reference evidence="4 5" key="1">
    <citation type="submission" date="2020-05" db="EMBL/GenBank/DDBJ databases">
        <title>Genome sequencing of Spirosoma sp. TS118.</title>
        <authorList>
            <person name="Lee J.-H."/>
            <person name="Jeong S."/>
            <person name="Zhao L."/>
            <person name="Jung J.-H."/>
            <person name="Kim M.-K."/>
            <person name="Lim S."/>
        </authorList>
    </citation>
    <scope>NUCLEOTIDE SEQUENCE [LARGE SCALE GENOMIC DNA]</scope>
    <source>
        <strain evidence="4 5">TS118</strain>
    </source>
</reference>
<accession>A0A6M5Y7K0</accession>
<proteinExistence type="predicted"/>
<sequence>MPKLCTCIFLLTFSLSASWAQNLPLGNEWINYQQTYYKIPVMQPGLYRITTAELQRAGVPVGQVNPTTLQLFHRGVEQAIYVEGETDSRFDAPDFVEFYGRGNDGSQDSLLYQPYSAMPHAYYSLFSDTTAYFLTWRPDGRPGRRITAYSDTDFSGLTPEPYHWEEELRVFTQTYPAGTIYPIGAGYSNGAILTGYDVGEGWTGPVVRTNTRYDQSFSLTGFVAGAGVNPQISYLLVGRNPRAHRVEYLAGPAATSLRTLGTQLFQDYNTTFFKTELTPNDLTKSGSVLVSLLPREEEDEVSASYLKLRYPQRLDMGGAARKWLHLRLNPGGRSSLELLNVPAGSRLFDITHSGDLRRIDGQLSGGRWRGVVRDSQTERTLLMTSQPLSVLSIKPVAFRSFASQTANYVIITHPILRQPVSGVADPIRAYAAYRASEAGGHYDTLTVNIDQLFDQFSYGERHPLGIRRFADYMLRNSNRPKFLFLVGQSRDPQGIRKNPNGLLLDLVPNAGWPGSDLGLVEGLNGEVANVPAMPIGRLNATRSQTVLDYLSKVKEHENTSEPALWRKNILHLSGGNTESEIQTFRQFVDEFKDVVEARYVGGRVTTLSKQTDNPVESFSVVDLVNRGFGMISMFGHSSLDVSDIDVGFASDDRMGYRNQGRYPFMLANGCAAGNFYFGLPTFGSDWITTPNRGAVLFMAHTYNGFGHTLKSYSDQLYALLTDSNYVAKPLAYLQQETIRRYLQTHTSVYEVTTAQQMTLQGDPAVSVFPFPKADFAVAPGSLRLSGNRGGSLAASDSVVVSGVLINYGRVSNNPLTVRFRRYEASGLLIREERFTQPAPFYTDTLQWKLPNDPTESGTTYFELLLDPDDRITETSETNNKAEISTAGQVSSLPFPADLTPPIVEVAFDGQRISDGDVVSARPVIDVLVQDDNRRLLRADTTEVELYLQRPCTNGPCPYERLSLRGNGVQWTAAGSDNAFRLSYQPSTPLPDGRYGFEAISADLSGNRGAPYQIHFTVRNQPELTAVSVYPNPFGQQTRFSIILTGLTPPADLTVLISDLTGRVVRTLHRPARIGLNEWFWDGTSDAGTALAGGVYLYSIEGADLPVANTISLKGRLILTR</sequence>
<dbReference type="InterPro" id="IPR025965">
    <property type="entry name" value="FlgD/Vpr_Ig-like"/>
</dbReference>
<name>A0A6M5Y7K0_9BACT</name>
<dbReference type="GO" id="GO:0006508">
    <property type="term" value="P:proteolysis"/>
    <property type="evidence" value="ECO:0007669"/>
    <property type="project" value="InterPro"/>
</dbReference>
<dbReference type="InterPro" id="IPR029030">
    <property type="entry name" value="Caspase-like_dom_sf"/>
</dbReference>
<evidence type="ECO:0000259" key="3">
    <source>
        <dbReference type="Pfam" id="PF13860"/>
    </source>
</evidence>
<evidence type="ECO:0000259" key="2">
    <source>
        <dbReference type="Pfam" id="PF01364"/>
    </source>
</evidence>
<dbReference type="InterPro" id="IPR001769">
    <property type="entry name" value="Gingipain"/>
</dbReference>
<dbReference type="EMBL" id="CP053435">
    <property type="protein sequence ID" value="QJW89386.1"/>
    <property type="molecule type" value="Genomic_DNA"/>
</dbReference>
<dbReference type="Pfam" id="PF13860">
    <property type="entry name" value="FlgD_ig"/>
    <property type="match status" value="1"/>
</dbReference>
<feature type="domain" description="Gingipain" evidence="2">
    <location>
        <begin position="408"/>
        <end position="766"/>
    </location>
</feature>
<gene>
    <name evidence="4" type="ORF">HNV11_08305</name>
</gene>
<evidence type="ECO:0000313" key="4">
    <source>
        <dbReference type="EMBL" id="QJW89386.1"/>
    </source>
</evidence>
<protein>
    <recommendedName>
        <fullName evidence="6">Gingipain domain-containing protein</fullName>
    </recommendedName>
</protein>
<dbReference type="Proteomes" id="UP000502756">
    <property type="component" value="Chromosome"/>
</dbReference>
<dbReference type="GO" id="GO:0008234">
    <property type="term" value="F:cysteine-type peptidase activity"/>
    <property type="evidence" value="ECO:0007669"/>
    <property type="project" value="InterPro"/>
</dbReference>
<evidence type="ECO:0008006" key="6">
    <source>
        <dbReference type="Google" id="ProtNLM"/>
    </source>
</evidence>
<keyword evidence="5" id="KW-1185">Reference proteome</keyword>
<dbReference type="AlphaFoldDB" id="A0A6M5Y7K0"/>
<dbReference type="InterPro" id="IPR013783">
    <property type="entry name" value="Ig-like_fold"/>
</dbReference>
<feature type="chain" id="PRO_5026907220" description="Gingipain domain-containing protein" evidence="1">
    <location>
        <begin position="20"/>
        <end position="1120"/>
    </location>
</feature>
<feature type="domain" description="FlgD/Vpr Ig-like" evidence="3">
    <location>
        <begin position="1033"/>
        <end position="1101"/>
    </location>
</feature>
<dbReference type="CDD" id="cd02258">
    <property type="entry name" value="Peptidase_C25_N"/>
    <property type="match status" value="1"/>
</dbReference>
<dbReference type="Gene3D" id="2.60.40.4070">
    <property type="match status" value="1"/>
</dbReference>
<keyword evidence="1" id="KW-0732">Signal</keyword>
<dbReference type="RefSeq" id="WP_171739224.1">
    <property type="nucleotide sequence ID" value="NZ_CP053435.1"/>
</dbReference>
<evidence type="ECO:0000313" key="5">
    <source>
        <dbReference type="Proteomes" id="UP000502756"/>
    </source>
</evidence>
<dbReference type="Gene3D" id="3.40.50.1460">
    <property type="match status" value="1"/>
</dbReference>
<dbReference type="Pfam" id="PF01364">
    <property type="entry name" value="Peptidase_C25"/>
    <property type="match status" value="1"/>
</dbReference>
<evidence type="ECO:0000256" key="1">
    <source>
        <dbReference type="SAM" id="SignalP"/>
    </source>
</evidence>